<keyword evidence="8" id="KW-1185">Reference proteome</keyword>
<dbReference type="GO" id="GO:0000160">
    <property type="term" value="P:phosphorelay signal transduction system"/>
    <property type="evidence" value="ECO:0007669"/>
    <property type="project" value="InterPro"/>
</dbReference>
<dbReference type="AlphaFoldDB" id="A0A250L687"/>
<dbReference type="SUPFAM" id="SSF52540">
    <property type="entry name" value="P-loop containing nucleoside triphosphate hydrolases"/>
    <property type="match status" value="1"/>
</dbReference>
<accession>A0A250L687</accession>
<dbReference type="Proteomes" id="UP001220209">
    <property type="component" value="Chromosome 2"/>
</dbReference>
<evidence type="ECO:0000259" key="3">
    <source>
        <dbReference type="PROSITE" id="PS51755"/>
    </source>
</evidence>
<feature type="DNA-binding region" description="OmpR/PhoB-type" evidence="2">
    <location>
        <begin position="6"/>
        <end position="104"/>
    </location>
</feature>
<dbReference type="OrthoDB" id="9811542at2"/>
<reference evidence="4" key="2">
    <citation type="journal article" date="2017" name="Genome Announc.">
        <title>High-Quality Draft Genome Sequence of Burkholderia contaminans CH-1, a Gram-Negative Bacterium That Metabolizes 2-Azahypoxanthine, a Plant Growth-Regulating Compound.</title>
        <authorList>
            <person name="Choi J.-H."/>
            <person name="Sugiura H."/>
            <person name="Moriuchi R."/>
            <person name="Kawagishi H."/>
            <person name="Dohra H."/>
        </authorList>
    </citation>
    <scope>NUCLEOTIDE SEQUENCE</scope>
    <source>
        <strain evidence="4">CH-1</strain>
    </source>
</reference>
<evidence type="ECO:0000313" key="9">
    <source>
        <dbReference type="Proteomes" id="UP001220209"/>
    </source>
</evidence>
<dbReference type="CDD" id="cd00383">
    <property type="entry name" value="trans_reg_C"/>
    <property type="match status" value="1"/>
</dbReference>
<dbReference type="SMART" id="SM00862">
    <property type="entry name" value="Trans_reg_C"/>
    <property type="match status" value="1"/>
</dbReference>
<gene>
    <name evidence="4" type="ORF">BCCH1_25200</name>
    <name evidence="6" type="ORF">J4M89_06755</name>
    <name evidence="5" type="ORF">JIN94_06745</name>
    <name evidence="7" type="ORF">LXE91_27330</name>
</gene>
<dbReference type="GO" id="GO:0006355">
    <property type="term" value="P:regulation of DNA-templated transcription"/>
    <property type="evidence" value="ECO:0007669"/>
    <property type="project" value="InterPro"/>
</dbReference>
<dbReference type="EMBL" id="AP018357">
    <property type="protein sequence ID" value="BBA40095.1"/>
    <property type="molecule type" value="Genomic_DNA"/>
</dbReference>
<dbReference type="PROSITE" id="PS51755">
    <property type="entry name" value="OMPR_PHOB"/>
    <property type="match status" value="1"/>
</dbReference>
<evidence type="ECO:0000313" key="4">
    <source>
        <dbReference type="EMBL" id="BBA40095.1"/>
    </source>
</evidence>
<evidence type="ECO:0000313" key="7">
    <source>
        <dbReference type="EMBL" id="WFN19665.1"/>
    </source>
</evidence>
<keyword evidence="1 2" id="KW-0238">DNA-binding</keyword>
<reference evidence="6 8" key="4">
    <citation type="submission" date="2021-03" db="EMBL/GenBank/DDBJ databases">
        <title>Clinical course, treatment and visual outcome of an outbreak of Burkholderia contaminans endophthalmitis following cataract surgery.</title>
        <authorList>
            <person name="Lind C."/>
            <person name="Olsen K."/>
            <person name="Angelsen N.K."/>
            <person name="Krefting E.A."/>
            <person name="Fossen K."/>
            <person name="Gravningen K."/>
            <person name="Depoorter E."/>
            <person name="Vandamme P."/>
            <person name="Bertelsen G."/>
        </authorList>
    </citation>
    <scope>NUCLEOTIDE SEQUENCE [LARGE SCALE GENOMIC DNA]</scope>
    <source>
        <strain evidence="6 8">51242556</strain>
    </source>
</reference>
<dbReference type="SUPFAM" id="SSF46894">
    <property type="entry name" value="C-terminal effector domain of the bipartite response regulators"/>
    <property type="match status" value="1"/>
</dbReference>
<dbReference type="InterPro" id="IPR027417">
    <property type="entry name" value="P-loop_NTPase"/>
</dbReference>
<proteinExistence type="predicted"/>
<dbReference type="Gene3D" id="3.40.50.300">
    <property type="entry name" value="P-loop containing nucleotide triphosphate hydrolases"/>
    <property type="match status" value="1"/>
</dbReference>
<organism evidence="4">
    <name type="scientific">Burkholderia contaminans</name>
    <dbReference type="NCBI Taxonomy" id="488447"/>
    <lineage>
        <taxon>Bacteria</taxon>
        <taxon>Pseudomonadati</taxon>
        <taxon>Pseudomonadota</taxon>
        <taxon>Betaproteobacteria</taxon>
        <taxon>Burkholderiales</taxon>
        <taxon>Burkholderiaceae</taxon>
        <taxon>Burkholderia</taxon>
        <taxon>Burkholderia cepacia complex</taxon>
    </lineage>
</organism>
<sequence length="934" mass="102881">MTPASRTCISFGSFRLYPDERRLERGNDVAEIGNRAFDILSLLVQRPGEVVSQKEFQEKVWPGSVVGDVNLRVQITALRKLLAEDSASSHGIRSITGRGYCFVGPVTYTALRNTAAAETLDDASNDISNLIGRRTAIEDICRLLSTRGLVSIVGPGGIGKSAAALVAVRAFSEANNIATSIVELSSVSHGDHVASTVASALELLADNRSPIDSITDHLAQSERLLLLDCCEHVIDAVAQLALAISQSCEHVTILATSREPLRVPNEYVYRIKPLDVPEHAKGISTEDALSYSGVRLFCERSTSFQSNEFMVITDNIETICNICASLDGLPLAIELAAAQVHVFGAEGLFSVLDKRLDVLTRGHRTALPRHRTLRSTIDWSYDTLTEQERRILRHAAIFKGSFSFAQIGALLNDSLPLSSAIVSSIANLVDKSLFTSIPGSHPPTFRLLDSTKAYGIEKLKECGEYEAAARQHAKYFLSLFTEPAVWSSATPAVDELAGAPRILNDVRAALDWSLASTTDRTLGVALTWSSGSLFYQLYLCDEYRQRVLNALQFIQRGSAADAESEFRLLLALAQADFLTQSLKQGVSTHAFREALALAVHHRHEVRQVQVLYGTIVMTTMAGEYEEANRFCGHLCELSRTRTSDIPMYHRMQALVDTQLGKVEGALHHADVALSIYGPRTAKRKVQDPTRYDARTALTSLRSRILWLVGLVDDAVTIAAESVEEALSLDHDLSVCCALASGACPVACWRGDYAELEKYLSLLEGLSSEYLLVNWRDQAQCYGFGRQQSTRPQGKAWWRAFDHWAPTAHETLATVNRQLLTPLAIERATSGRAGWATPEIWRVLGEQYLEHSSKPLEKAETLFRDAISLSTQHGTFSFELRAATSLSRFLFQKGERQEAEDILSATLSRVSQGAETRDVRTARTVLIEGLELRSR</sequence>
<reference evidence="7 9" key="5">
    <citation type="submission" date="2021-12" db="EMBL/GenBank/DDBJ databases">
        <title>Genomic and phenotypic characterization of three Burkholderia contaminans isolates recovered from different sources.</title>
        <authorList>
            <person name="Lopez De Volder A."/>
            <person name="Fan Y."/>
            <person name="Nunvar J."/>
            <person name="Herrera T."/>
            <person name="Timp W."/>
            <person name="Degrossi J."/>
        </authorList>
    </citation>
    <scope>NUCLEOTIDE SEQUENCE [LARGE SCALE GENOMIC DNA]</scope>
    <source>
        <strain evidence="7 9">LMG 23361</strain>
    </source>
</reference>
<dbReference type="SUPFAM" id="SSF48452">
    <property type="entry name" value="TPR-like"/>
    <property type="match status" value="1"/>
</dbReference>
<dbReference type="Pfam" id="PF00486">
    <property type="entry name" value="Trans_reg_C"/>
    <property type="match status" value="1"/>
</dbReference>
<reference evidence="4" key="1">
    <citation type="journal article" date="2016" name="Biosci. Biotechnol. Biochem.">
        <title>Bioconversion of AHX to AOH by resting cells of Burkholderia contaminans CH-1.</title>
        <authorList>
            <person name="Choi J.H."/>
            <person name="Kikuchi A."/>
            <person name="Pumkaeo P."/>
            <person name="Hirai H."/>
            <person name="Tokuyama S."/>
            <person name="Kawagishi H."/>
        </authorList>
    </citation>
    <scope>NUCLEOTIDE SEQUENCE</scope>
    <source>
        <strain evidence="4">CH-1</strain>
    </source>
</reference>
<dbReference type="InterPro" id="IPR016032">
    <property type="entry name" value="Sig_transdc_resp-reg_C-effctor"/>
</dbReference>
<dbReference type="InterPro" id="IPR001867">
    <property type="entry name" value="OmpR/PhoB-type_DNA-bd"/>
</dbReference>
<dbReference type="Proteomes" id="UP000611459">
    <property type="component" value="Unassembled WGS sequence"/>
</dbReference>
<dbReference type="GeneID" id="93189130"/>
<dbReference type="EMBL" id="CP090641">
    <property type="protein sequence ID" value="WFN19665.1"/>
    <property type="molecule type" value="Genomic_DNA"/>
</dbReference>
<evidence type="ECO:0000313" key="5">
    <source>
        <dbReference type="EMBL" id="MBK1929571.1"/>
    </source>
</evidence>
<evidence type="ECO:0000256" key="2">
    <source>
        <dbReference type="PROSITE-ProRule" id="PRU01091"/>
    </source>
</evidence>
<dbReference type="InterPro" id="IPR011990">
    <property type="entry name" value="TPR-like_helical_dom_sf"/>
</dbReference>
<protein>
    <submittedName>
        <fullName evidence="4 5">Transcriptional regulator</fullName>
    </submittedName>
</protein>
<dbReference type="EMBL" id="JAGEMX010000002">
    <property type="protein sequence ID" value="MBO1829076.1"/>
    <property type="molecule type" value="Genomic_DNA"/>
</dbReference>
<evidence type="ECO:0000313" key="6">
    <source>
        <dbReference type="EMBL" id="MBO1829076.1"/>
    </source>
</evidence>
<dbReference type="InterPro" id="IPR036388">
    <property type="entry name" value="WH-like_DNA-bd_sf"/>
</dbReference>
<name>A0A250L687_9BURK</name>
<dbReference type="GO" id="GO:0003677">
    <property type="term" value="F:DNA binding"/>
    <property type="evidence" value="ECO:0007669"/>
    <property type="project" value="UniProtKB-UniRule"/>
</dbReference>
<evidence type="ECO:0000313" key="8">
    <source>
        <dbReference type="Proteomes" id="UP000664048"/>
    </source>
</evidence>
<dbReference type="Proteomes" id="UP000664048">
    <property type="component" value="Unassembled WGS sequence"/>
</dbReference>
<feature type="domain" description="OmpR/PhoB-type" evidence="3">
    <location>
        <begin position="6"/>
        <end position="104"/>
    </location>
</feature>
<dbReference type="PANTHER" id="PTHR47691">
    <property type="entry name" value="REGULATOR-RELATED"/>
    <property type="match status" value="1"/>
</dbReference>
<evidence type="ECO:0000256" key="1">
    <source>
        <dbReference type="ARBA" id="ARBA00023125"/>
    </source>
</evidence>
<dbReference type="RefSeq" id="WP_076841401.1">
    <property type="nucleotide sequence ID" value="NZ_AP018357.1"/>
</dbReference>
<dbReference type="Gene3D" id="1.10.10.10">
    <property type="entry name" value="Winged helix-like DNA-binding domain superfamily/Winged helix DNA-binding domain"/>
    <property type="match status" value="1"/>
</dbReference>
<reference evidence="5" key="3">
    <citation type="submission" date="2021-01" db="EMBL/GenBank/DDBJ databases">
        <title>Outbreak of Burkholderia contaminns endophthalmitis traced to a clinical ventilation system.</title>
        <authorList>
            <person name="Lipuma J."/>
            <person name="Spilker T."/>
            <person name="Kratholm J."/>
        </authorList>
    </citation>
    <scope>NUCLEOTIDE SEQUENCE</scope>
    <source>
        <strain evidence="5">HI4954</strain>
    </source>
</reference>
<dbReference type="EMBL" id="JAENIB010000002">
    <property type="protein sequence ID" value="MBK1929571.1"/>
    <property type="molecule type" value="Genomic_DNA"/>
</dbReference>
<dbReference type="PANTHER" id="PTHR47691:SF3">
    <property type="entry name" value="HTH-TYPE TRANSCRIPTIONAL REGULATOR RV0890C-RELATED"/>
    <property type="match status" value="1"/>
</dbReference>